<evidence type="ECO:0000256" key="4">
    <source>
        <dbReference type="ARBA" id="ARBA00022617"/>
    </source>
</evidence>
<dbReference type="Pfam" id="PF01152">
    <property type="entry name" value="Bac_globin"/>
    <property type="match status" value="1"/>
</dbReference>
<accession>A0ABR8GJN6</accession>
<dbReference type="Proteomes" id="UP000660380">
    <property type="component" value="Unassembled WGS sequence"/>
</dbReference>
<dbReference type="InterPro" id="IPR012292">
    <property type="entry name" value="Globin/Proto"/>
</dbReference>
<name>A0ABR8GJN6_9CYAN</name>
<gene>
    <name evidence="9" type="ORF">H6G81_03430</name>
</gene>
<evidence type="ECO:0000313" key="9">
    <source>
        <dbReference type="EMBL" id="MBD2603602.1"/>
    </source>
</evidence>
<evidence type="ECO:0000256" key="5">
    <source>
        <dbReference type="ARBA" id="ARBA00022621"/>
    </source>
</evidence>
<keyword evidence="7 8" id="KW-0408">Iron</keyword>
<keyword evidence="6 8" id="KW-0479">Metal-binding</keyword>
<comment type="cofactor">
    <cofactor evidence="1 8">
        <name>heme</name>
        <dbReference type="ChEBI" id="CHEBI:30413"/>
    </cofactor>
</comment>
<evidence type="ECO:0000256" key="8">
    <source>
        <dbReference type="PIRNR" id="PIRNR002030"/>
    </source>
</evidence>
<dbReference type="InterPro" id="IPR019795">
    <property type="entry name" value="Globin_bac-like_CS"/>
</dbReference>
<sequence length="118" mass="13169">MDKLYDKLGGKPTLDKVVQDFHKRILADNTLQPFFAKTDMEKQRQHQVAFFAQIFEGPNEYKGRAMEATHAGMNLQQPHFDAIVKHLKDSMAVGGASAEDTNAAVARVEKLKGAILNK</sequence>
<keyword evidence="3 8" id="KW-0813">Transport</keyword>
<keyword evidence="4 8" id="KW-0349">Heme</keyword>
<comment type="similarity">
    <text evidence="2 8">Belongs to the truncated hemoglobin family. Group I subfamily.</text>
</comment>
<organism evidence="9 10">
    <name type="scientific">Scytonema hofmannii FACHB-248</name>
    <dbReference type="NCBI Taxonomy" id="1842502"/>
    <lineage>
        <taxon>Bacteria</taxon>
        <taxon>Bacillati</taxon>
        <taxon>Cyanobacteriota</taxon>
        <taxon>Cyanophyceae</taxon>
        <taxon>Nostocales</taxon>
        <taxon>Scytonemataceae</taxon>
        <taxon>Scytonema</taxon>
    </lineage>
</organism>
<evidence type="ECO:0000256" key="7">
    <source>
        <dbReference type="ARBA" id="ARBA00023004"/>
    </source>
</evidence>
<evidence type="ECO:0000256" key="3">
    <source>
        <dbReference type="ARBA" id="ARBA00022448"/>
    </source>
</evidence>
<evidence type="ECO:0000313" key="10">
    <source>
        <dbReference type="Proteomes" id="UP000660380"/>
    </source>
</evidence>
<reference evidence="9 10" key="1">
    <citation type="journal article" date="2020" name="ISME J.">
        <title>Comparative genomics reveals insights into cyanobacterial evolution and habitat adaptation.</title>
        <authorList>
            <person name="Chen M.Y."/>
            <person name="Teng W.K."/>
            <person name="Zhao L."/>
            <person name="Hu C.X."/>
            <person name="Zhou Y.K."/>
            <person name="Han B.P."/>
            <person name="Song L.R."/>
            <person name="Shu W.S."/>
        </authorList>
    </citation>
    <scope>NUCLEOTIDE SEQUENCE [LARGE SCALE GENOMIC DNA]</scope>
    <source>
        <strain evidence="9 10">FACHB-248</strain>
    </source>
</reference>
<comment type="caution">
    <text evidence="9">The sequence shown here is derived from an EMBL/GenBank/DDBJ whole genome shotgun (WGS) entry which is preliminary data.</text>
</comment>
<keyword evidence="5 8" id="KW-0561">Oxygen transport</keyword>
<evidence type="ECO:0000256" key="1">
    <source>
        <dbReference type="ARBA" id="ARBA00001971"/>
    </source>
</evidence>
<dbReference type="InterPro" id="IPR016339">
    <property type="entry name" value="Hemoglobin_trunc_I"/>
</dbReference>
<dbReference type="EMBL" id="JACJTA010000004">
    <property type="protein sequence ID" value="MBD2603602.1"/>
    <property type="molecule type" value="Genomic_DNA"/>
</dbReference>
<dbReference type="RefSeq" id="WP_029637401.1">
    <property type="nucleotide sequence ID" value="NZ_JACJTA010000004.1"/>
</dbReference>
<dbReference type="InterPro" id="IPR009050">
    <property type="entry name" value="Globin-like_sf"/>
</dbReference>
<dbReference type="CDD" id="cd00454">
    <property type="entry name" value="TrHb1_N"/>
    <property type="match status" value="1"/>
</dbReference>
<evidence type="ECO:0000256" key="6">
    <source>
        <dbReference type="ARBA" id="ARBA00022723"/>
    </source>
</evidence>
<evidence type="ECO:0000256" key="2">
    <source>
        <dbReference type="ARBA" id="ARBA00009660"/>
    </source>
</evidence>
<dbReference type="InterPro" id="IPR001486">
    <property type="entry name" value="Hemoglobin_trunc"/>
</dbReference>
<dbReference type="PROSITE" id="PS01213">
    <property type="entry name" value="GLOBIN_FAM_2"/>
    <property type="match status" value="1"/>
</dbReference>
<keyword evidence="10" id="KW-1185">Reference proteome</keyword>
<dbReference type="PIRSF" id="PIRSF002030">
    <property type="entry name" value="Globin_Protozoa/Cyanobacteria"/>
    <property type="match status" value="1"/>
</dbReference>
<protein>
    <recommendedName>
        <fullName evidence="8">Group 1 truncated hemoglobin</fullName>
    </recommendedName>
</protein>
<dbReference type="SUPFAM" id="SSF46458">
    <property type="entry name" value="Globin-like"/>
    <property type="match status" value="1"/>
</dbReference>
<proteinExistence type="inferred from homology"/>
<dbReference type="Gene3D" id="1.10.490.10">
    <property type="entry name" value="Globins"/>
    <property type="match status" value="1"/>
</dbReference>